<sequence length="231" mass="24496">MLPGSQQSRNPILSIHATSSTVTMSDQQSCCLALDSRATQFLLTLVLPIFFNSCVARFPATSGDSRSKEQPHSSTLGSLIAQLSLHCPAPSSLAACFSTESLEEVTPVVTTANDGVMHHVASYFGPGRTHRLSAAMPHSAKFSTFALSLLASQPDSVIAASSAYEYPCLDFSARLRQAPPARFSILALSCLASPPNSILAARSACKVQNPCLESPGFLSRLHHSGKLHLQG</sequence>
<keyword evidence="2" id="KW-1185">Reference proteome</keyword>
<gene>
    <name evidence="1" type="ORF">LSALG_LOCUS25243</name>
</gene>
<accession>A0AA35Z5K1</accession>
<dbReference type="EMBL" id="OX465081">
    <property type="protein sequence ID" value="CAI9285787.1"/>
    <property type="molecule type" value="Genomic_DNA"/>
</dbReference>
<evidence type="ECO:0000313" key="2">
    <source>
        <dbReference type="Proteomes" id="UP001177003"/>
    </source>
</evidence>
<protein>
    <submittedName>
        <fullName evidence="1">Uncharacterized protein</fullName>
    </submittedName>
</protein>
<proteinExistence type="predicted"/>
<dbReference type="Proteomes" id="UP001177003">
    <property type="component" value="Chromosome 5"/>
</dbReference>
<organism evidence="1 2">
    <name type="scientific">Lactuca saligna</name>
    <name type="common">Willowleaf lettuce</name>
    <dbReference type="NCBI Taxonomy" id="75948"/>
    <lineage>
        <taxon>Eukaryota</taxon>
        <taxon>Viridiplantae</taxon>
        <taxon>Streptophyta</taxon>
        <taxon>Embryophyta</taxon>
        <taxon>Tracheophyta</taxon>
        <taxon>Spermatophyta</taxon>
        <taxon>Magnoliopsida</taxon>
        <taxon>eudicotyledons</taxon>
        <taxon>Gunneridae</taxon>
        <taxon>Pentapetalae</taxon>
        <taxon>asterids</taxon>
        <taxon>campanulids</taxon>
        <taxon>Asterales</taxon>
        <taxon>Asteraceae</taxon>
        <taxon>Cichorioideae</taxon>
        <taxon>Cichorieae</taxon>
        <taxon>Lactucinae</taxon>
        <taxon>Lactuca</taxon>
    </lineage>
</organism>
<reference evidence="1" key="1">
    <citation type="submission" date="2023-04" db="EMBL/GenBank/DDBJ databases">
        <authorList>
            <person name="Vijverberg K."/>
            <person name="Xiong W."/>
            <person name="Schranz E."/>
        </authorList>
    </citation>
    <scope>NUCLEOTIDE SEQUENCE</scope>
</reference>
<evidence type="ECO:0000313" key="1">
    <source>
        <dbReference type="EMBL" id="CAI9285787.1"/>
    </source>
</evidence>
<name>A0AA35Z5K1_LACSI</name>
<dbReference type="AlphaFoldDB" id="A0AA35Z5K1"/>